<accession>A0A5J4KJH3</accession>
<dbReference type="Gene3D" id="3.30.1870.10">
    <property type="entry name" value="EreA-like, domain 2"/>
    <property type="match status" value="1"/>
</dbReference>
<dbReference type="EMBL" id="BKZW01000001">
    <property type="protein sequence ID" value="GER86490.1"/>
    <property type="molecule type" value="Genomic_DNA"/>
</dbReference>
<evidence type="ECO:0000313" key="2">
    <source>
        <dbReference type="Proteomes" id="UP000326912"/>
    </source>
</evidence>
<dbReference type="AlphaFoldDB" id="A0A5J4KJH3"/>
<organism evidence="1 2">
    <name type="scientific">Dictyobacter vulcani</name>
    <dbReference type="NCBI Taxonomy" id="2607529"/>
    <lineage>
        <taxon>Bacteria</taxon>
        <taxon>Bacillati</taxon>
        <taxon>Chloroflexota</taxon>
        <taxon>Ktedonobacteria</taxon>
        <taxon>Ktedonobacterales</taxon>
        <taxon>Dictyobacteraceae</taxon>
        <taxon>Dictyobacter</taxon>
    </lineage>
</organism>
<evidence type="ECO:0008006" key="3">
    <source>
        <dbReference type="Google" id="ProtNLM"/>
    </source>
</evidence>
<name>A0A5J4KJH3_9CHLR</name>
<dbReference type="RefSeq" id="WP_151754612.1">
    <property type="nucleotide sequence ID" value="NZ_BKZW01000001.1"/>
</dbReference>
<dbReference type="PIRSF" id="PIRSF036794">
    <property type="entry name" value="UCP_erythr_ester"/>
    <property type="match status" value="1"/>
</dbReference>
<dbReference type="Gene3D" id="3.40.1660.10">
    <property type="entry name" value="EreA-like (biosynthetic domain)"/>
    <property type="match status" value="1"/>
</dbReference>
<dbReference type="CDD" id="cd14728">
    <property type="entry name" value="Ere-like"/>
    <property type="match status" value="1"/>
</dbReference>
<dbReference type="GO" id="GO:0046677">
    <property type="term" value="P:response to antibiotic"/>
    <property type="evidence" value="ECO:0007669"/>
    <property type="project" value="InterPro"/>
</dbReference>
<gene>
    <name evidence="1" type="ORF">KDW_06520</name>
</gene>
<dbReference type="InterPro" id="IPR014622">
    <property type="entry name" value="UCP036794_erythomycin"/>
</dbReference>
<dbReference type="Gene3D" id="1.20.1440.30">
    <property type="entry name" value="Biosynthetic Protein domain"/>
    <property type="match status" value="1"/>
</dbReference>
<dbReference type="PANTHER" id="PTHR31299:SF0">
    <property type="entry name" value="ESTERASE, PUTATIVE (AFU_ORTHOLOGUE AFUA_1G05850)-RELATED"/>
    <property type="match status" value="1"/>
</dbReference>
<proteinExistence type="predicted"/>
<dbReference type="Pfam" id="PF05139">
    <property type="entry name" value="Erythro_esteras"/>
    <property type="match status" value="1"/>
</dbReference>
<reference evidence="1 2" key="1">
    <citation type="submission" date="2019-10" db="EMBL/GenBank/DDBJ databases">
        <title>Dictyobacter vulcani sp. nov., within the class Ktedonobacteria, isolated from soil of volcanic Mt. Zao.</title>
        <authorList>
            <person name="Zheng Y."/>
            <person name="Wang C.M."/>
            <person name="Sakai Y."/>
            <person name="Abe K."/>
            <person name="Yokota A."/>
            <person name="Yabe S."/>
        </authorList>
    </citation>
    <scope>NUCLEOTIDE SEQUENCE [LARGE SCALE GENOMIC DNA]</scope>
    <source>
        <strain evidence="1 2">W12</strain>
    </source>
</reference>
<dbReference type="SUPFAM" id="SSF159501">
    <property type="entry name" value="EreA/ChaN-like"/>
    <property type="match status" value="1"/>
</dbReference>
<keyword evidence="2" id="KW-1185">Reference proteome</keyword>
<dbReference type="PANTHER" id="PTHR31299">
    <property type="entry name" value="ESTERASE, PUTATIVE (AFU_ORTHOLOGUE AFUA_1G05850)-RELATED"/>
    <property type="match status" value="1"/>
</dbReference>
<sequence length="448" mass="51175">MAETGLILVADTIRDTARPITGALSDYDPLLDSIGDARFVLIGEASHGTREFYRERATITKRLIQEKDFTVVAVEADWPDAYRVNRYVRGINDDKDARTALDGFQRFPSWMWRNTEVLAFVEWLRDYNMQLPESGTRAGFYGLDLYSLYASMEAVIDYLEEIDPEAARRARIRYACFGAADKDSKSYGYATNFGLAASCENEVISQLQELQKKATDYISRDGRIAEDEFFYAEQNARLAWDAEKYYRSIYRGSVESWNIRDCHMARTLDELVAHLDHYHEPTKAVVWAHNSHLGDARATSMGAEGELNVGQLVREAHGQHVRNIGFTTYSGTVTAASNWDRPPERKHVRPALADSYEDLFHQAHPANFFLDLHANDQVVASLQTPRLERAIGVVYLPHSERRSHYFYAHLPEQFDIIIHLDHTHALEPLEPTASWQDNEVDETFPTGI</sequence>
<dbReference type="Proteomes" id="UP000326912">
    <property type="component" value="Unassembled WGS sequence"/>
</dbReference>
<comment type="caution">
    <text evidence="1">The sequence shown here is derived from an EMBL/GenBank/DDBJ whole genome shotgun (WGS) entry which is preliminary data.</text>
</comment>
<dbReference type="InterPro" id="IPR007815">
    <property type="entry name" value="Emycin_Estase"/>
</dbReference>
<dbReference type="InterPro" id="IPR052036">
    <property type="entry name" value="Hydrolase/PRTase-associated"/>
</dbReference>
<evidence type="ECO:0000313" key="1">
    <source>
        <dbReference type="EMBL" id="GER86490.1"/>
    </source>
</evidence>
<protein>
    <recommendedName>
        <fullName evidence="3">Erythromycin esterase</fullName>
    </recommendedName>
</protein>